<gene>
    <name evidence="1" type="ORF">CPSG_09794</name>
</gene>
<dbReference type="EMBL" id="GL636513">
    <property type="protein sequence ID" value="EFW13580.1"/>
    <property type="molecule type" value="Genomic_DNA"/>
</dbReference>
<organism evidence="2">
    <name type="scientific">Coccidioides posadasii (strain RMSCC 757 / Silveira)</name>
    <name type="common">Valley fever fungus</name>
    <dbReference type="NCBI Taxonomy" id="443226"/>
    <lineage>
        <taxon>Eukaryota</taxon>
        <taxon>Fungi</taxon>
        <taxon>Dikarya</taxon>
        <taxon>Ascomycota</taxon>
        <taxon>Pezizomycotina</taxon>
        <taxon>Eurotiomycetes</taxon>
        <taxon>Eurotiomycetidae</taxon>
        <taxon>Onygenales</taxon>
        <taxon>Onygenaceae</taxon>
        <taxon>Coccidioides</taxon>
    </lineage>
</organism>
<name>E9DIZ5_COCPS</name>
<evidence type="ECO:0000313" key="1">
    <source>
        <dbReference type="EMBL" id="EFW13580.1"/>
    </source>
</evidence>
<reference evidence="2" key="2">
    <citation type="submission" date="2010-03" db="EMBL/GenBank/DDBJ databases">
        <title>The genome sequence of Coccidioides posadasii strain Silveira.</title>
        <authorList>
            <consortium name="The Broad Institute Genome Sequencing Center for Infectious Disease"/>
            <person name="Neafsey D."/>
            <person name="Orbach M."/>
            <person name="Henn M.R."/>
            <person name="Cole G.T."/>
            <person name="Galgiani J."/>
            <person name="Gardner M.J."/>
            <person name="Kirkland T.N."/>
            <person name="Taylor J.W."/>
            <person name="Young S.K."/>
            <person name="Zeng Q."/>
            <person name="Koehrsen M."/>
            <person name="Alvarado L."/>
            <person name="Berlin A."/>
            <person name="Borenstein D."/>
            <person name="Chapman S.B."/>
            <person name="Chen Z."/>
            <person name="Engels R."/>
            <person name="Freedman E."/>
            <person name="Gellesch M."/>
            <person name="Goldberg J."/>
            <person name="Griggs A."/>
            <person name="Gujja S."/>
            <person name="Heilman E."/>
            <person name="Heiman D."/>
            <person name="Howarth C."/>
            <person name="Jen D."/>
            <person name="Larson L."/>
            <person name="Mehta T."/>
            <person name="Neiman D."/>
            <person name="Park D."/>
            <person name="Pearson M."/>
            <person name="Richards J."/>
            <person name="Roberts A."/>
            <person name="Saif S."/>
            <person name="Shea T."/>
            <person name="Shenoy N."/>
            <person name="Sisk P."/>
            <person name="Stolte C."/>
            <person name="Sykes S."/>
            <person name="Walk T."/>
            <person name="White J."/>
            <person name="Yandava C."/>
            <person name="Haas B."/>
            <person name="Nusbaum C."/>
            <person name="Birren B."/>
        </authorList>
    </citation>
    <scope>NUCLEOTIDE SEQUENCE [LARGE SCALE GENOMIC DNA]</scope>
    <source>
        <strain evidence="2">RMSCC 757 / Silveira</strain>
    </source>
</reference>
<keyword evidence="2" id="KW-1185">Reference proteome</keyword>
<sequence length="76" mass="8651">MTQRSIYRFINLNPDRLIRACCECWETLASSQKSISRHKRFVPSTIVSSKGILRSNGKGWSNEVTDSGQPLWLHAS</sequence>
<accession>E9DIZ5</accession>
<proteinExistence type="predicted"/>
<reference evidence="2" key="1">
    <citation type="journal article" date="2010" name="Genome Res.">
        <title>Population genomic sequencing of Coccidioides fungi reveals recent hybridization and transposon control.</title>
        <authorList>
            <person name="Neafsey D.E."/>
            <person name="Barker B.M."/>
            <person name="Sharpton T.J."/>
            <person name="Stajich J.E."/>
            <person name="Park D.J."/>
            <person name="Whiston E."/>
            <person name="Hung C.-Y."/>
            <person name="McMahan C."/>
            <person name="White J."/>
            <person name="Sykes S."/>
            <person name="Heiman D."/>
            <person name="Young S."/>
            <person name="Zeng Q."/>
            <person name="Abouelleil A."/>
            <person name="Aftuck L."/>
            <person name="Bessette D."/>
            <person name="Brown A."/>
            <person name="FitzGerald M."/>
            <person name="Lui A."/>
            <person name="Macdonald J.P."/>
            <person name="Priest M."/>
            <person name="Orbach M.J."/>
            <person name="Galgiani J.N."/>
            <person name="Kirkland T.N."/>
            <person name="Cole G.T."/>
            <person name="Birren B.W."/>
            <person name="Henn M.R."/>
            <person name="Taylor J.W."/>
            <person name="Rounsley S.D."/>
        </authorList>
    </citation>
    <scope>NUCLEOTIDE SEQUENCE [LARGE SCALE GENOMIC DNA]</scope>
    <source>
        <strain evidence="2">RMSCC 757 / Silveira</strain>
    </source>
</reference>
<dbReference type="Proteomes" id="UP000002497">
    <property type="component" value="Unassembled WGS sequence"/>
</dbReference>
<dbReference type="HOGENOM" id="CLU_2654316_0_0_1"/>
<dbReference type="VEuPathDB" id="FungiDB:CPSG_09794"/>
<evidence type="ECO:0000313" key="2">
    <source>
        <dbReference type="Proteomes" id="UP000002497"/>
    </source>
</evidence>
<dbReference type="AlphaFoldDB" id="E9DIZ5"/>
<protein>
    <submittedName>
        <fullName evidence="1">Uncharacterized protein</fullName>
    </submittedName>
</protein>